<dbReference type="GO" id="GO:0000932">
    <property type="term" value="C:P-body"/>
    <property type="evidence" value="ECO:0007669"/>
    <property type="project" value="TreeGrafter"/>
</dbReference>
<gene>
    <name evidence="2" type="ORF">T310_5544</name>
</gene>
<evidence type="ECO:0000313" key="3">
    <source>
        <dbReference type="Proteomes" id="UP000053958"/>
    </source>
</evidence>
<dbReference type="InterPro" id="IPR050180">
    <property type="entry name" value="RNR_Ribonuclease"/>
</dbReference>
<dbReference type="OrthoDB" id="2285229at2759"/>
<dbReference type="EMBL" id="LASV01000260">
    <property type="protein sequence ID" value="KKA20425.1"/>
    <property type="molecule type" value="Genomic_DNA"/>
</dbReference>
<dbReference type="InterPro" id="IPR056624">
    <property type="entry name" value="WH_CYT4"/>
</dbReference>
<proteinExistence type="predicted"/>
<dbReference type="PANTHER" id="PTHR23355">
    <property type="entry name" value="RIBONUCLEASE"/>
    <property type="match status" value="1"/>
</dbReference>
<dbReference type="SMART" id="SM00955">
    <property type="entry name" value="RNB"/>
    <property type="match status" value="1"/>
</dbReference>
<dbReference type="Pfam" id="PF00773">
    <property type="entry name" value="RNB"/>
    <property type="match status" value="1"/>
</dbReference>
<accession>A0A0F4YQP9</accession>
<dbReference type="GO" id="GO:0006402">
    <property type="term" value="P:mRNA catabolic process"/>
    <property type="evidence" value="ECO:0007669"/>
    <property type="project" value="TreeGrafter"/>
</dbReference>
<evidence type="ECO:0000313" key="2">
    <source>
        <dbReference type="EMBL" id="KKA20425.1"/>
    </source>
</evidence>
<dbReference type="InterPro" id="IPR001900">
    <property type="entry name" value="RNase_II/R"/>
</dbReference>
<name>A0A0F4YQP9_RASE3</name>
<feature type="domain" description="RNB" evidence="1">
    <location>
        <begin position="492"/>
        <end position="837"/>
    </location>
</feature>
<keyword evidence="3" id="KW-1185">Reference proteome</keyword>
<organism evidence="2 3">
    <name type="scientific">Rasamsonia emersonii (strain ATCC 16479 / CBS 393.64 / IMI 116815)</name>
    <dbReference type="NCBI Taxonomy" id="1408163"/>
    <lineage>
        <taxon>Eukaryota</taxon>
        <taxon>Fungi</taxon>
        <taxon>Dikarya</taxon>
        <taxon>Ascomycota</taxon>
        <taxon>Pezizomycotina</taxon>
        <taxon>Eurotiomycetes</taxon>
        <taxon>Eurotiomycetidae</taxon>
        <taxon>Eurotiales</taxon>
        <taxon>Trichocomaceae</taxon>
        <taxon>Rasamsonia</taxon>
    </lineage>
</organism>
<dbReference type="InterPro" id="IPR012340">
    <property type="entry name" value="NA-bd_OB-fold"/>
</dbReference>
<protein>
    <submittedName>
        <fullName evidence="2">Mitochondrial exoribonuclease Cyt-4</fullName>
    </submittedName>
</protein>
<dbReference type="Proteomes" id="UP000053958">
    <property type="component" value="Unassembled WGS sequence"/>
</dbReference>
<comment type="caution">
    <text evidence="2">The sequence shown here is derived from an EMBL/GenBank/DDBJ whole genome shotgun (WGS) entry which is preliminary data.</text>
</comment>
<dbReference type="GeneID" id="25317888"/>
<reference evidence="2 3" key="1">
    <citation type="submission" date="2015-04" db="EMBL/GenBank/DDBJ databases">
        <authorList>
            <person name="Heijne W.H."/>
            <person name="Fedorova N.D."/>
            <person name="Nierman W.C."/>
            <person name="Vollebregt A.W."/>
            <person name="Zhao Z."/>
            <person name="Wu L."/>
            <person name="Kumar M."/>
            <person name="Stam H."/>
            <person name="van den Berg M.A."/>
            <person name="Pel H.J."/>
        </authorList>
    </citation>
    <scope>NUCLEOTIDE SEQUENCE [LARGE SCALE GENOMIC DNA]</scope>
    <source>
        <strain evidence="2 3">CBS 393.64</strain>
    </source>
</reference>
<dbReference type="GO" id="GO:0000175">
    <property type="term" value="F:3'-5'-RNA exonuclease activity"/>
    <property type="evidence" value="ECO:0007669"/>
    <property type="project" value="TreeGrafter"/>
</dbReference>
<evidence type="ECO:0000259" key="1">
    <source>
        <dbReference type="SMART" id="SM00955"/>
    </source>
</evidence>
<dbReference type="GO" id="GO:0003723">
    <property type="term" value="F:RNA binding"/>
    <property type="evidence" value="ECO:0007669"/>
    <property type="project" value="InterPro"/>
</dbReference>
<dbReference type="Pfam" id="PF23216">
    <property type="entry name" value="WHD_CYT4"/>
    <property type="match status" value="1"/>
</dbReference>
<sequence length="988" mass="113390">MQAYACARCVRSQQRSVVSIAALSIRSRNSRFFGANIPRRAFYSDHKTSPSSDVRTAVDEILLKSEFEAKKDIRDYLRKWQEHHDNSADPVRGPGTTNPLKKEESLVGNMLNDSREAYDAGGDRERADEEEKTEFFHDMDEGNDMKAFLEPGDLVGLQSAHGTMTMAIYIRSVQKQQQFYTSRGKWRVASNKDLDYVLKGFAPRELVQRLHPYLPDGVTEANTEIQSFIEGGVPRPVGAPLILMLQEFEEQARSFYREHPSELDNIYDRVADENERLEFTVQKLAAKALGMDESELTDPILFLVHRAVTRYPFVIDYDRTSVFTDHYLVQPKRVAKVIETVGNWVREHQDHLARVAMGKESNFKDHPLQKFINKAQRLIRQSRNVRSPTTMANVGPTAQRFSADETKDGRVYREVPTEKFSDTDRMIIEYLQLYCIPPRRMRSGIMRYAGAHIMRSTGHGISSRSDKQMQNTWQTASAMCGNPPQDVMQDLRTDWGDLPVYCVDDVDSKEIDDGVSLEKVPGSSDTYWIRVHVANPSAFIPHDHTVAQYAAHRFQTLYVPERTYPMLPEPLTGKYFSLAPGRPTLTISAKINTEGEVLETNIVNGYIRNVIYLTHDKLRELFAGGPKKQPKTFVVGGELPQQKAGRELRETLTEEDKKTFQTLRQIMLGFRNQLKKNGAFSWPEKIETPVSVYGGRNLPKHRLDVTQGRYFLGDPVISLQWRDYDPHVVPDLTKENLISTIMNFACWVTGRWCADRNIPVIYDGTWYHPEYPPLTSENISQYGGKNWLLYAPPRGISSSSVLTHYALGFDAYVKSTSPLRRFSDMLAHYQVEAALRYESQHGRKFDATQDPSVLPFPRSEVDRVIERSRWLRPRIMQCESASYQFWACQLLFRAFYFNECELPETFPCVVHQPLSHVTLSQTEHLEGYVAYNLPFGVRCQLFVPRDFPEVEMLSVVDAKIIAVDLAREVVIMEAVRLVKHFERIGEWA</sequence>
<dbReference type="STRING" id="1408163.A0A0F4YQP9"/>
<dbReference type="AlphaFoldDB" id="A0A0F4YQP9"/>
<dbReference type="RefSeq" id="XP_013327037.1">
    <property type="nucleotide sequence ID" value="XM_013471583.1"/>
</dbReference>
<dbReference type="InterPro" id="IPR056625">
    <property type="entry name" value="SH3_CYT4"/>
</dbReference>
<dbReference type="Pfam" id="PF23214">
    <property type="entry name" value="SH3_CYT4"/>
    <property type="match status" value="1"/>
</dbReference>
<dbReference type="PANTHER" id="PTHR23355:SF65">
    <property type="entry name" value="EXORIBONUCLEASE CYT-4, PUTATIVE (AFU_ORTHOLOGUE AFUA_7G01550)-RELATED"/>
    <property type="match status" value="1"/>
</dbReference>
<dbReference type="SUPFAM" id="SSF50249">
    <property type="entry name" value="Nucleic acid-binding proteins"/>
    <property type="match status" value="1"/>
</dbReference>